<gene>
    <name evidence="1" type="ORF">RFI_14446</name>
</gene>
<dbReference type="AlphaFoldDB" id="X6NBP7"/>
<reference evidence="1 2" key="1">
    <citation type="journal article" date="2013" name="Curr. Biol.">
        <title>The Genome of the Foraminiferan Reticulomyxa filosa.</title>
        <authorList>
            <person name="Glockner G."/>
            <person name="Hulsmann N."/>
            <person name="Schleicher M."/>
            <person name="Noegel A.A."/>
            <person name="Eichinger L."/>
            <person name="Gallinger C."/>
            <person name="Pawlowski J."/>
            <person name="Sierra R."/>
            <person name="Euteneuer U."/>
            <person name="Pillet L."/>
            <person name="Moustafa A."/>
            <person name="Platzer M."/>
            <person name="Groth M."/>
            <person name="Szafranski K."/>
            <person name="Schliwa M."/>
        </authorList>
    </citation>
    <scope>NUCLEOTIDE SEQUENCE [LARGE SCALE GENOMIC DNA]</scope>
</reference>
<keyword evidence="2" id="KW-1185">Reference proteome</keyword>
<proteinExistence type="predicted"/>
<name>X6NBP7_RETFI</name>
<accession>X6NBP7</accession>
<protein>
    <submittedName>
        <fullName evidence="1">Uncharacterized protein</fullName>
    </submittedName>
</protein>
<dbReference type="EMBL" id="ASPP01010501">
    <property type="protein sequence ID" value="ETO22747.1"/>
    <property type="molecule type" value="Genomic_DNA"/>
</dbReference>
<organism evidence="1 2">
    <name type="scientific">Reticulomyxa filosa</name>
    <dbReference type="NCBI Taxonomy" id="46433"/>
    <lineage>
        <taxon>Eukaryota</taxon>
        <taxon>Sar</taxon>
        <taxon>Rhizaria</taxon>
        <taxon>Retaria</taxon>
        <taxon>Foraminifera</taxon>
        <taxon>Monothalamids</taxon>
        <taxon>Reticulomyxidae</taxon>
        <taxon>Reticulomyxa</taxon>
    </lineage>
</organism>
<sequence>MEVTLDENKLQLGQSKSLTDKEVQHQLLHQGIHIEADKNDKPYVNSDNIGNLQKNTFLRVLSIKSLDDEKHLRFEVETHHPQHIAMQLQACGVVAQQIRRTKIGDVITLDGDPVLSWFAGKNTLSLWNHYLAEMRSQQTHHDHLPQSLQQLKLDENEWRILTQPEIQSFANYLTPKISDIHLQEIESSKTCSFMRLQAHDEIFRNHPLDA</sequence>
<dbReference type="Proteomes" id="UP000023152">
    <property type="component" value="Unassembled WGS sequence"/>
</dbReference>
<evidence type="ECO:0000313" key="1">
    <source>
        <dbReference type="EMBL" id="ETO22747.1"/>
    </source>
</evidence>
<comment type="caution">
    <text evidence="1">The sequence shown here is derived from an EMBL/GenBank/DDBJ whole genome shotgun (WGS) entry which is preliminary data.</text>
</comment>
<evidence type="ECO:0000313" key="2">
    <source>
        <dbReference type="Proteomes" id="UP000023152"/>
    </source>
</evidence>